<evidence type="ECO:0000313" key="3">
    <source>
        <dbReference type="Proteomes" id="UP000004416"/>
    </source>
</evidence>
<dbReference type="EMBL" id="AFZX01000023">
    <property type="protein sequence ID" value="EHL08272.1"/>
    <property type="molecule type" value="Genomic_DNA"/>
</dbReference>
<feature type="transmembrane region" description="Helical" evidence="1">
    <location>
        <begin position="68"/>
        <end position="87"/>
    </location>
</feature>
<accession>G9XJA4</accession>
<feature type="transmembrane region" description="Helical" evidence="1">
    <location>
        <begin position="37"/>
        <end position="56"/>
    </location>
</feature>
<reference evidence="2 3" key="1">
    <citation type="submission" date="2011-08" db="EMBL/GenBank/DDBJ databases">
        <authorList>
            <person name="Weinstock G."/>
            <person name="Sodergren E."/>
            <person name="Clifton S."/>
            <person name="Fulton L."/>
            <person name="Fulton B."/>
            <person name="Courtney L."/>
            <person name="Fronick C."/>
            <person name="Harrison M."/>
            <person name="Strong C."/>
            <person name="Farmer C."/>
            <person name="Delahaunty K."/>
            <person name="Markovic C."/>
            <person name="Hall O."/>
            <person name="Minx P."/>
            <person name="Tomlinson C."/>
            <person name="Mitreva M."/>
            <person name="Hou S."/>
            <person name="Chen J."/>
            <person name="Wollam A."/>
            <person name="Pepin K.H."/>
            <person name="Johnson M."/>
            <person name="Bhonagiri V."/>
            <person name="Zhang X."/>
            <person name="Suruliraj S."/>
            <person name="Warren W."/>
            <person name="Chinwalla A."/>
            <person name="Mardis E.R."/>
            <person name="Wilson R.K."/>
        </authorList>
    </citation>
    <scope>NUCLEOTIDE SEQUENCE [LARGE SCALE GENOMIC DNA]</scope>
    <source>
        <strain evidence="2 3">DP7</strain>
    </source>
</reference>
<dbReference type="AlphaFoldDB" id="G9XJA4"/>
<keyword evidence="1" id="KW-0812">Transmembrane</keyword>
<name>G9XJA4_DESHA</name>
<evidence type="ECO:0000256" key="1">
    <source>
        <dbReference type="SAM" id="Phobius"/>
    </source>
</evidence>
<evidence type="ECO:0000313" key="2">
    <source>
        <dbReference type="EMBL" id="EHL08272.1"/>
    </source>
</evidence>
<comment type="caution">
    <text evidence="2">The sequence shown here is derived from an EMBL/GenBank/DDBJ whole genome shotgun (WGS) entry which is preliminary data.</text>
</comment>
<gene>
    <name evidence="2" type="ORF">HMPREF0322_01030</name>
</gene>
<sequence>MAAALNSFVLLRKFVFLFPVFFRVVLAMVKKAMPFFVSHHAMFPMLGTPVPTIVFTYKGPAHEEPASFPYLSFYCVFYSISFFQITFSDSLADGFQMVHRCNICRPLQT</sequence>
<dbReference type="HOGENOM" id="CLU_2179580_0_0_9"/>
<dbReference type="Proteomes" id="UP000004416">
    <property type="component" value="Unassembled WGS sequence"/>
</dbReference>
<keyword evidence="1" id="KW-1133">Transmembrane helix</keyword>
<protein>
    <submittedName>
        <fullName evidence="2">Uncharacterized protein</fullName>
    </submittedName>
</protein>
<organism evidence="2 3">
    <name type="scientific">Desulfitobacterium hafniense DP7</name>
    <dbReference type="NCBI Taxonomy" id="537010"/>
    <lineage>
        <taxon>Bacteria</taxon>
        <taxon>Bacillati</taxon>
        <taxon>Bacillota</taxon>
        <taxon>Clostridia</taxon>
        <taxon>Eubacteriales</taxon>
        <taxon>Desulfitobacteriaceae</taxon>
        <taxon>Desulfitobacterium</taxon>
    </lineage>
</organism>
<dbReference type="RefSeq" id="WP_005809669.1">
    <property type="nucleotide sequence ID" value="NZ_JH414450.1"/>
</dbReference>
<keyword evidence="1" id="KW-0472">Membrane</keyword>
<proteinExistence type="predicted"/>